<dbReference type="InterPro" id="IPR036770">
    <property type="entry name" value="Ankyrin_rpt-contain_sf"/>
</dbReference>
<dbReference type="Pfam" id="PF12796">
    <property type="entry name" value="Ank_2"/>
    <property type="match status" value="1"/>
</dbReference>
<dbReference type="PANTHER" id="PTHR24126:SF61">
    <property type="entry name" value="CHROMOSOME UNDETERMINED SCAFFOLD_2, WHOLE GENOME SHOTGUN SEQUENCE"/>
    <property type="match status" value="1"/>
</dbReference>
<dbReference type="Proteomes" id="UP000241762">
    <property type="component" value="Chromosome"/>
</dbReference>
<reference evidence="4 5" key="1">
    <citation type="submission" date="2018-03" db="EMBL/GenBank/DDBJ databases">
        <title>A gene transfer event suggests a long-term partnership between eustigmatophyte algae and a novel lineage of endosymbiotic bacteria.</title>
        <authorList>
            <person name="Yurchenko T."/>
            <person name="Sevcikova T."/>
            <person name="Pribyl P."/>
            <person name="El Karkouri K."/>
            <person name="Klimes V."/>
            <person name="Amaral R."/>
            <person name="Zbrankova V."/>
            <person name="Kim E."/>
            <person name="Raoult D."/>
            <person name="Santos L.M.A."/>
            <person name="Elias M."/>
        </authorList>
    </citation>
    <scope>NUCLEOTIDE SEQUENCE [LARGE SCALE GENOMIC DNA]</scope>
    <source>
        <strain evidence="4">CCALA 838</strain>
    </source>
</reference>
<dbReference type="Pfam" id="PF13637">
    <property type="entry name" value="Ank_4"/>
    <property type="match status" value="1"/>
</dbReference>
<keyword evidence="2 3" id="KW-0040">ANK repeat</keyword>
<name>A0A2P1P943_9RICK</name>
<dbReference type="SUPFAM" id="SSF48403">
    <property type="entry name" value="Ankyrin repeat"/>
    <property type="match status" value="1"/>
</dbReference>
<evidence type="ECO:0000256" key="2">
    <source>
        <dbReference type="ARBA" id="ARBA00023043"/>
    </source>
</evidence>
<feature type="repeat" description="ANK" evidence="3">
    <location>
        <begin position="142"/>
        <end position="174"/>
    </location>
</feature>
<evidence type="ECO:0000256" key="1">
    <source>
        <dbReference type="ARBA" id="ARBA00022737"/>
    </source>
</evidence>
<protein>
    <submittedName>
        <fullName evidence="4">Uncharacterized protein</fullName>
    </submittedName>
</protein>
<dbReference type="PROSITE" id="PS50297">
    <property type="entry name" value="ANK_REP_REGION"/>
    <property type="match status" value="4"/>
</dbReference>
<dbReference type="KEGG" id="ptc:phytr_8490"/>
<dbReference type="SMART" id="SM00248">
    <property type="entry name" value="ANK"/>
    <property type="match status" value="5"/>
</dbReference>
<keyword evidence="5" id="KW-1185">Reference proteome</keyword>
<dbReference type="AlphaFoldDB" id="A0A2P1P943"/>
<dbReference type="PROSITE" id="PS50088">
    <property type="entry name" value="ANK_REPEAT"/>
    <property type="match status" value="4"/>
</dbReference>
<proteinExistence type="predicted"/>
<dbReference type="RefSeq" id="WP_106874627.1">
    <property type="nucleotide sequence ID" value="NZ_CP027845.1"/>
</dbReference>
<dbReference type="EMBL" id="CP027845">
    <property type="protein sequence ID" value="AVP87781.1"/>
    <property type="molecule type" value="Genomic_DNA"/>
</dbReference>
<dbReference type="PANTHER" id="PTHR24126">
    <property type="entry name" value="ANKYRIN REPEAT, PH AND SEC7 DOMAIN CONTAINING PROTEIN SECG-RELATED"/>
    <property type="match status" value="1"/>
</dbReference>
<organism evidence="4 5">
    <name type="scientific">Candidatus Phycorickettsia trachydisci</name>
    <dbReference type="NCBI Taxonomy" id="2115978"/>
    <lineage>
        <taxon>Bacteria</taxon>
        <taxon>Pseudomonadati</taxon>
        <taxon>Pseudomonadota</taxon>
        <taxon>Alphaproteobacteria</taxon>
        <taxon>Rickettsiales</taxon>
        <taxon>Rickettsiaceae</taxon>
        <taxon>Candidatus Phycorickettsia</taxon>
    </lineage>
</organism>
<gene>
    <name evidence="4" type="ORF">phytr_8490</name>
</gene>
<feature type="repeat" description="ANK" evidence="3">
    <location>
        <begin position="75"/>
        <end position="107"/>
    </location>
</feature>
<feature type="repeat" description="ANK" evidence="3">
    <location>
        <begin position="39"/>
        <end position="74"/>
    </location>
</feature>
<dbReference type="Gene3D" id="1.25.40.20">
    <property type="entry name" value="Ankyrin repeat-containing domain"/>
    <property type="match status" value="2"/>
</dbReference>
<dbReference type="InterPro" id="IPR002110">
    <property type="entry name" value="Ankyrin_rpt"/>
</dbReference>
<dbReference type="OrthoDB" id="7163277at2"/>
<sequence>MKKSKVIQASKFLVSVSRGDIKAISSCLKQDVNIHESVDGYQCLHYALAKNNVNTTDVVQILLQAKANINATDKKGQTPLIHAVKRDNLLISQILLNNNADISVQDLQGRDALRHAIINNASSDLVRLLINNGADINSSDSKGITPLILATQYDNDQAVELLIDRGADVSAKDHVFQSALCYAALNNNLDILKSLLRADAFRKENFLNHDRLFQLATHKGIYCLEENLEASERNFDKVANITNIMDYFIVYGNGIKVSQNIFTYLTNCHPNMMYHVSIEKPVITLAALTNILYTFLNYVEKVEEVDKSHIDVSITLYKIFKFLKPTYIPEALENLKKRLEVIGNNWHIPYDQMFKQNLSNLSQDEKGKITYNPNATFDLSTLVPHLKLELYAALKAKNVFYILDEISLLKNGLNVLNKIEAYKDAFTNLLDQLDQTAEKGDILLMQKQLTYLIPPPKAEIIGHFKLTSKIDLNKIQDPKLFFAHNEEITILESKTQFSNNAVKFTIILSLPHKESYYLHYNQICREVLDQLQSLCKIDCAIDEEVHFLPPNNRYQFPEDVTNKVLGFLSKQEYFDVAVTGKQIFPDLCSKIIEQYNELTLFKNFQQADLEEQMENLDISGDLPNYYTI</sequence>
<evidence type="ECO:0000313" key="5">
    <source>
        <dbReference type="Proteomes" id="UP000241762"/>
    </source>
</evidence>
<feature type="repeat" description="ANK" evidence="3">
    <location>
        <begin position="108"/>
        <end position="141"/>
    </location>
</feature>
<evidence type="ECO:0000313" key="4">
    <source>
        <dbReference type="EMBL" id="AVP87781.1"/>
    </source>
</evidence>
<evidence type="ECO:0000256" key="3">
    <source>
        <dbReference type="PROSITE-ProRule" id="PRU00023"/>
    </source>
</evidence>
<keyword evidence="1" id="KW-0677">Repeat</keyword>
<accession>A0A2P1P943</accession>